<evidence type="ECO:0000313" key="2">
    <source>
        <dbReference type="Proteomes" id="UP000438429"/>
    </source>
</evidence>
<dbReference type="AlphaFoldDB" id="A0A6A4SGK3"/>
<comment type="caution">
    <text evidence="1">The sequence shown here is derived from an EMBL/GenBank/DDBJ whole genome shotgun (WGS) entry which is preliminary data.</text>
</comment>
<dbReference type="EMBL" id="VEVO01000012">
    <property type="protein sequence ID" value="KAF0034276.1"/>
    <property type="molecule type" value="Genomic_DNA"/>
</dbReference>
<name>A0A6A4SGK3_SCOMX</name>
<organism evidence="1 2">
    <name type="scientific">Scophthalmus maximus</name>
    <name type="common">Turbot</name>
    <name type="synonym">Psetta maxima</name>
    <dbReference type="NCBI Taxonomy" id="52904"/>
    <lineage>
        <taxon>Eukaryota</taxon>
        <taxon>Metazoa</taxon>
        <taxon>Chordata</taxon>
        <taxon>Craniata</taxon>
        <taxon>Vertebrata</taxon>
        <taxon>Euteleostomi</taxon>
        <taxon>Actinopterygii</taxon>
        <taxon>Neopterygii</taxon>
        <taxon>Teleostei</taxon>
        <taxon>Neoteleostei</taxon>
        <taxon>Acanthomorphata</taxon>
        <taxon>Carangaria</taxon>
        <taxon>Pleuronectiformes</taxon>
        <taxon>Pleuronectoidei</taxon>
        <taxon>Scophthalmidae</taxon>
        <taxon>Scophthalmus</taxon>
    </lineage>
</organism>
<gene>
    <name evidence="1" type="ORF">F2P81_014342</name>
</gene>
<protein>
    <submittedName>
        <fullName evidence="1">Uncharacterized protein</fullName>
    </submittedName>
</protein>
<dbReference type="Proteomes" id="UP000438429">
    <property type="component" value="Unassembled WGS sequence"/>
</dbReference>
<sequence>MCPISTRRSSDFQLISCFQTKPNHEHFNEDGRSFLRSSSKWATNFAQVARLSVVFLFVFSLCRNTVTGQDFITIPRNVTRRLFRLHRHVIVINSHVLLPFACVPS</sequence>
<reference evidence="1 2" key="1">
    <citation type="submission" date="2019-06" db="EMBL/GenBank/DDBJ databases">
        <title>Draft genomes of female and male turbot (Scophthalmus maximus).</title>
        <authorList>
            <person name="Xu H."/>
            <person name="Xu X.-W."/>
            <person name="Shao C."/>
            <person name="Chen S."/>
        </authorList>
    </citation>
    <scope>NUCLEOTIDE SEQUENCE [LARGE SCALE GENOMIC DNA]</scope>
    <source>
        <strain evidence="1">Ysfricsl-2016a</strain>
        <tissue evidence="1">Blood</tissue>
    </source>
</reference>
<evidence type="ECO:0000313" key="1">
    <source>
        <dbReference type="EMBL" id="KAF0034276.1"/>
    </source>
</evidence>
<accession>A0A6A4SGK3</accession>
<proteinExistence type="predicted"/>